<dbReference type="RefSeq" id="XP_001243858.2">
    <property type="nucleotide sequence ID" value="XM_001243857.2"/>
</dbReference>
<accession>A0A0E1RXN1</accession>
<dbReference type="AlphaFoldDB" id="A0A0E1RXN1"/>
<keyword evidence="2" id="KW-1185">Reference proteome</keyword>
<reference evidence="2" key="2">
    <citation type="journal article" date="2010" name="Genome Res.">
        <title>Population genomic sequencing of Coccidioides fungi reveals recent hybridization and transposon control.</title>
        <authorList>
            <person name="Neafsey D.E."/>
            <person name="Barker B.M."/>
            <person name="Sharpton T.J."/>
            <person name="Stajich J.E."/>
            <person name="Park D.J."/>
            <person name="Whiston E."/>
            <person name="Hung C.-Y."/>
            <person name="McMahan C."/>
            <person name="White J."/>
            <person name="Sykes S."/>
            <person name="Heiman D."/>
            <person name="Young S."/>
            <person name="Zeng Q."/>
            <person name="Abouelleil A."/>
            <person name="Aftuck L."/>
            <person name="Bessette D."/>
            <person name="Brown A."/>
            <person name="FitzGerald M."/>
            <person name="Lui A."/>
            <person name="Macdonald J.P."/>
            <person name="Priest M."/>
            <person name="Orbach M.J."/>
            <person name="Galgiani J.N."/>
            <person name="Kirkland T.N."/>
            <person name="Cole G.T."/>
            <person name="Birren B.W."/>
            <person name="Henn M.R."/>
            <person name="Taylor J.W."/>
            <person name="Rounsley S.D."/>
        </authorList>
    </citation>
    <scope>GENOME REANNOTATION</scope>
    <source>
        <strain evidence="2">RS</strain>
    </source>
</reference>
<sequence length="178" mass="20049">MLSLFNRWLALRPASLNRTLYTRPAKFIELSPRGSLIESKVDITMGDPHEAFILLPKDVGHAFRGAISRDGSLLVRDEDVCPLIFHHETRHFANESSPYPQLKIPQDLPCQSNTTASPATLYLLPATHTIALDGTRDGRILCTYIVGPATDYLLAQYTRDLLNSTRKFKDDLDKLKDK</sequence>
<dbReference type="STRING" id="246410.A0A0E1RXN1"/>
<proteinExistence type="predicted"/>
<name>A0A0E1RXN1_COCIM</name>
<dbReference type="KEGG" id="cim:CIMG_03299"/>
<dbReference type="GeneID" id="4563094"/>
<evidence type="ECO:0000313" key="1">
    <source>
        <dbReference type="EMBL" id="EAS32275.2"/>
    </source>
</evidence>
<dbReference type="InParanoid" id="A0A0E1RXN1"/>
<reference evidence="2" key="1">
    <citation type="journal article" date="2009" name="Genome Res.">
        <title>Comparative genomic analyses of the human fungal pathogens Coccidioides and their relatives.</title>
        <authorList>
            <person name="Sharpton T.J."/>
            <person name="Stajich J.E."/>
            <person name="Rounsley S.D."/>
            <person name="Gardner M.J."/>
            <person name="Wortman J.R."/>
            <person name="Jordar V.S."/>
            <person name="Maiti R."/>
            <person name="Kodira C.D."/>
            <person name="Neafsey D.E."/>
            <person name="Zeng Q."/>
            <person name="Hung C.-Y."/>
            <person name="McMahan C."/>
            <person name="Muszewska A."/>
            <person name="Grynberg M."/>
            <person name="Mandel M.A."/>
            <person name="Kellner E.M."/>
            <person name="Barker B.M."/>
            <person name="Galgiani J.N."/>
            <person name="Orbach M.J."/>
            <person name="Kirkland T.N."/>
            <person name="Cole G.T."/>
            <person name="Henn M.R."/>
            <person name="Birren B.W."/>
            <person name="Taylor J.W."/>
        </authorList>
    </citation>
    <scope>NUCLEOTIDE SEQUENCE [LARGE SCALE GENOMIC DNA]</scope>
    <source>
        <strain evidence="2">RS</strain>
    </source>
</reference>
<dbReference type="OMA" id="FAQMAND"/>
<gene>
    <name evidence="1" type="ORF">CIMG_03299</name>
</gene>
<evidence type="ECO:0000313" key="2">
    <source>
        <dbReference type="Proteomes" id="UP000001261"/>
    </source>
</evidence>
<dbReference type="VEuPathDB" id="FungiDB:CIMG_03299"/>
<dbReference type="OrthoDB" id="5330139at2759"/>
<organism evidence="1 2">
    <name type="scientific">Coccidioides immitis (strain RS)</name>
    <name type="common">Valley fever fungus</name>
    <dbReference type="NCBI Taxonomy" id="246410"/>
    <lineage>
        <taxon>Eukaryota</taxon>
        <taxon>Fungi</taxon>
        <taxon>Dikarya</taxon>
        <taxon>Ascomycota</taxon>
        <taxon>Pezizomycotina</taxon>
        <taxon>Eurotiomycetes</taxon>
        <taxon>Eurotiomycetidae</taxon>
        <taxon>Onygenales</taxon>
        <taxon>Onygenaceae</taxon>
        <taxon>Coccidioides</taxon>
    </lineage>
</organism>
<dbReference type="Proteomes" id="UP000001261">
    <property type="component" value="Unassembled WGS sequence"/>
</dbReference>
<dbReference type="EMBL" id="GG704916">
    <property type="protein sequence ID" value="EAS32275.2"/>
    <property type="molecule type" value="Genomic_DNA"/>
</dbReference>
<protein>
    <submittedName>
        <fullName evidence="1">Uncharacterized protein</fullName>
    </submittedName>
</protein>